<reference evidence="2" key="1">
    <citation type="journal article" date="2022" name="Int. J. Mol. Sci.">
        <title>Draft Genome of Tanacetum Coccineum: Genomic Comparison of Closely Related Tanacetum-Family Plants.</title>
        <authorList>
            <person name="Yamashiro T."/>
            <person name="Shiraishi A."/>
            <person name="Nakayama K."/>
            <person name="Satake H."/>
        </authorList>
    </citation>
    <scope>NUCLEOTIDE SEQUENCE</scope>
</reference>
<evidence type="ECO:0000313" key="2">
    <source>
        <dbReference type="EMBL" id="GJS75637.1"/>
    </source>
</evidence>
<keyword evidence="2" id="KW-0548">Nucleotidyltransferase</keyword>
<comment type="caution">
    <text evidence="2">The sequence shown here is derived from an EMBL/GenBank/DDBJ whole genome shotgun (WGS) entry which is preliminary data.</text>
</comment>
<dbReference type="SUPFAM" id="SSF54928">
    <property type="entry name" value="RNA-binding domain, RBD"/>
    <property type="match status" value="1"/>
</dbReference>
<dbReference type="Proteomes" id="UP001151760">
    <property type="component" value="Unassembled WGS sequence"/>
</dbReference>
<keyword evidence="2" id="KW-0808">Transferase</keyword>
<evidence type="ECO:0000256" key="1">
    <source>
        <dbReference type="SAM" id="MobiDB-lite"/>
    </source>
</evidence>
<evidence type="ECO:0000313" key="3">
    <source>
        <dbReference type="Proteomes" id="UP001151760"/>
    </source>
</evidence>
<keyword evidence="2" id="KW-0695">RNA-directed DNA polymerase</keyword>
<proteinExistence type="predicted"/>
<feature type="region of interest" description="Disordered" evidence="1">
    <location>
        <begin position="62"/>
        <end position="96"/>
    </location>
</feature>
<sequence length="176" mass="19536">MSVYGTVIDVFIPNKKSKAGKRFAFVRFIKVFNLDRLVKNLCTIWIGSYHLFANQVRYDRPQKPLNPNTNVPQKYGSKKDADHRNGSTGSHHKKGGVTSYVSVVNGVTPLVQPGNSLSSAPALVLDEECVVERDFSNCAMGRVKSFDSITKYNPILVTTGFVNVTCPIFGGLWVMY</sequence>
<dbReference type="GO" id="GO:0003964">
    <property type="term" value="F:RNA-directed DNA polymerase activity"/>
    <property type="evidence" value="ECO:0007669"/>
    <property type="project" value="UniProtKB-KW"/>
</dbReference>
<reference evidence="2" key="2">
    <citation type="submission" date="2022-01" db="EMBL/GenBank/DDBJ databases">
        <authorList>
            <person name="Yamashiro T."/>
            <person name="Shiraishi A."/>
            <person name="Satake H."/>
            <person name="Nakayama K."/>
        </authorList>
    </citation>
    <scope>NUCLEOTIDE SEQUENCE</scope>
</reference>
<organism evidence="2 3">
    <name type="scientific">Tanacetum coccineum</name>
    <dbReference type="NCBI Taxonomy" id="301880"/>
    <lineage>
        <taxon>Eukaryota</taxon>
        <taxon>Viridiplantae</taxon>
        <taxon>Streptophyta</taxon>
        <taxon>Embryophyta</taxon>
        <taxon>Tracheophyta</taxon>
        <taxon>Spermatophyta</taxon>
        <taxon>Magnoliopsida</taxon>
        <taxon>eudicotyledons</taxon>
        <taxon>Gunneridae</taxon>
        <taxon>Pentapetalae</taxon>
        <taxon>asterids</taxon>
        <taxon>campanulids</taxon>
        <taxon>Asterales</taxon>
        <taxon>Asteraceae</taxon>
        <taxon>Asteroideae</taxon>
        <taxon>Anthemideae</taxon>
        <taxon>Anthemidinae</taxon>
        <taxon>Tanacetum</taxon>
    </lineage>
</organism>
<dbReference type="EMBL" id="BQNB010010317">
    <property type="protein sequence ID" value="GJS75637.1"/>
    <property type="molecule type" value="Genomic_DNA"/>
</dbReference>
<gene>
    <name evidence="2" type="ORF">Tco_0725518</name>
</gene>
<keyword evidence="3" id="KW-1185">Reference proteome</keyword>
<name>A0ABQ4YFB5_9ASTR</name>
<dbReference type="InterPro" id="IPR035979">
    <property type="entry name" value="RBD_domain_sf"/>
</dbReference>
<protein>
    <submittedName>
        <fullName evidence="2">RNA-directed DNA polymerase, eukaryota, nucleotide-binding alpha-beta plait domain protein</fullName>
    </submittedName>
</protein>
<accession>A0ABQ4YFB5</accession>